<dbReference type="EMBL" id="CP000580">
    <property type="protein sequence ID" value="ABN96859.1"/>
    <property type="molecule type" value="Genomic_DNA"/>
</dbReference>
<evidence type="ECO:0008006" key="3">
    <source>
        <dbReference type="Google" id="ProtNLM"/>
    </source>
</evidence>
<feature type="transmembrane region" description="Helical" evidence="1">
    <location>
        <begin position="178"/>
        <end position="199"/>
    </location>
</feature>
<reference evidence="2" key="1">
    <citation type="submission" date="2007-02" db="EMBL/GenBank/DDBJ databases">
        <title>Complete sequence of Mycobacterium sp. JLS.</title>
        <authorList>
            <consortium name="US DOE Joint Genome Institute"/>
            <person name="Copeland A."/>
            <person name="Lucas S."/>
            <person name="Lapidus A."/>
            <person name="Barry K."/>
            <person name="Detter J.C."/>
            <person name="Glavina del Rio T."/>
            <person name="Hammon N."/>
            <person name="Israni S."/>
            <person name="Dalin E."/>
            <person name="Tice H."/>
            <person name="Pitluck S."/>
            <person name="Chain P."/>
            <person name="Malfatti S."/>
            <person name="Shin M."/>
            <person name="Vergez L."/>
            <person name="Schmutz J."/>
            <person name="Larimer F."/>
            <person name="Land M."/>
            <person name="Hauser L."/>
            <person name="Kyrpides N."/>
            <person name="Mikhailova N."/>
            <person name="Miller C.D."/>
            <person name="Anderson A.J."/>
            <person name="Sims R.C."/>
            <person name="Richardson P."/>
        </authorList>
    </citation>
    <scope>NUCLEOTIDE SEQUENCE [LARGE SCALE GENOMIC DNA]</scope>
    <source>
        <strain evidence="2">JLS</strain>
    </source>
</reference>
<feature type="transmembrane region" description="Helical" evidence="1">
    <location>
        <begin position="12"/>
        <end position="29"/>
    </location>
</feature>
<evidence type="ECO:0000256" key="1">
    <source>
        <dbReference type="SAM" id="Phobius"/>
    </source>
</evidence>
<protein>
    <recommendedName>
        <fullName evidence="3">DUF2306 domain-containing protein</fullName>
    </recommendedName>
</protein>
<dbReference type="Pfam" id="PF10067">
    <property type="entry name" value="DUF2306"/>
    <property type="match status" value="1"/>
</dbReference>
<keyword evidence="1" id="KW-0472">Membrane</keyword>
<name>A0A5Q5CCE9_MYCSJ</name>
<gene>
    <name evidence="2" type="ordered locus">Mjls_1051</name>
</gene>
<organism evidence="2">
    <name type="scientific">Mycobacterium sp. (strain JLS)</name>
    <dbReference type="NCBI Taxonomy" id="164757"/>
    <lineage>
        <taxon>Bacteria</taxon>
        <taxon>Bacillati</taxon>
        <taxon>Actinomycetota</taxon>
        <taxon>Actinomycetes</taxon>
        <taxon>Mycobacteriales</taxon>
        <taxon>Mycobacteriaceae</taxon>
        <taxon>Mycobacterium</taxon>
    </lineage>
</organism>
<dbReference type="KEGG" id="mjl:Mjls_1051"/>
<dbReference type="InterPro" id="IPR018750">
    <property type="entry name" value="DUF2306_membrane"/>
</dbReference>
<feature type="transmembrane region" description="Helical" evidence="1">
    <location>
        <begin position="49"/>
        <end position="69"/>
    </location>
</feature>
<sequence precursor="true">MAYASTGGRRTALTLLVLVVVGFLAYSLPPYLTGDSRVPPTFSLHHPLLVAHVLLATVAMVAVVAQICAKRSRLHPWIGRIYVCTAIPAAVSALVIGALTPFGPVLAASNVVLATLWLWFTLNGYRQARRRRFGGHRAAMIYSSALALSVITNRIWTPLLAITLNPLQQNLFEGDDEAYLYLVAGLGGWLGWLVPLLTVRCWMHRRRVTVPSSKPHKPETQPV</sequence>
<accession>A0A5Q5CCE9</accession>
<feature type="transmembrane region" description="Helical" evidence="1">
    <location>
        <begin position="137"/>
        <end position="156"/>
    </location>
</feature>
<evidence type="ECO:0000313" key="2">
    <source>
        <dbReference type="EMBL" id="ABN96859.1"/>
    </source>
</evidence>
<keyword evidence="1" id="KW-0812">Transmembrane</keyword>
<feature type="transmembrane region" description="Helical" evidence="1">
    <location>
        <begin position="81"/>
        <end position="99"/>
    </location>
</feature>
<feature type="transmembrane region" description="Helical" evidence="1">
    <location>
        <begin position="105"/>
        <end position="125"/>
    </location>
</feature>
<dbReference type="AlphaFoldDB" id="A0A5Q5CCE9"/>
<proteinExistence type="predicted"/>
<keyword evidence="1" id="KW-1133">Transmembrane helix</keyword>